<sequence>MNLKEFKWTRKPKSYKICDDKIEIVTKPHTDLWQRTYYHFQNDNAPVLQLETDEKYFSFVVKADFAESHHRFDQCGVVMYLDSENWLKGSIEYENEAYQHLGSVVTNHGYSDWATTAIDASVKSMWYRLSRREDDYCIECSFDGITFSQMRVCHMFKGGEKVAFGIYACSPEDSSFKAVFTHMQIMECQWKAHDGQQPDMD</sequence>
<evidence type="ECO:0000313" key="1">
    <source>
        <dbReference type="EMBL" id="ANU74504.1"/>
    </source>
</evidence>
<organism evidence="1 2">
    <name type="scientific">Blautia pseudococcoides</name>
    <dbReference type="NCBI Taxonomy" id="1796616"/>
    <lineage>
        <taxon>Bacteria</taxon>
        <taxon>Bacillati</taxon>
        <taxon>Bacillota</taxon>
        <taxon>Clostridia</taxon>
        <taxon>Lachnospirales</taxon>
        <taxon>Lachnospiraceae</taxon>
        <taxon>Blautia</taxon>
    </lineage>
</organism>
<dbReference type="AlphaFoldDB" id="A0A1C7I6E2"/>
<dbReference type="PANTHER" id="PTHR35332">
    <property type="entry name" value="REGULATION OF ENOLASE PROTEIN 1"/>
    <property type="match status" value="1"/>
</dbReference>
<dbReference type="Proteomes" id="UP000092574">
    <property type="component" value="Chromosome"/>
</dbReference>
<dbReference type="STRING" id="1796616.A4V09_01225"/>
<reference evidence="1" key="1">
    <citation type="submission" date="2017-04" db="EMBL/GenBank/DDBJ databases">
        <title>Complete Genome Sequences of Twelve Strains of a Stable Defined Moderately Diverse Mouse Microbiota 2 (sDMDMm2).</title>
        <authorList>
            <person name="Uchimura Y."/>
            <person name="Wyss M."/>
            <person name="Brugiroux S."/>
            <person name="Limenitakis J.P."/>
            <person name="Stecher B."/>
            <person name="McCoy K.D."/>
            <person name="Macpherson A.J."/>
        </authorList>
    </citation>
    <scope>NUCLEOTIDE SEQUENCE</scope>
    <source>
        <strain evidence="1">YL58</strain>
    </source>
</reference>
<keyword evidence="2" id="KW-1185">Reference proteome</keyword>
<dbReference type="KEGG" id="byl:A4V09_01225"/>
<dbReference type="RefSeq" id="WP_065540735.1">
    <property type="nucleotide sequence ID" value="NZ_CP015405.2"/>
</dbReference>
<dbReference type="InterPro" id="IPR015987">
    <property type="entry name" value="UCP022704"/>
</dbReference>
<proteinExistence type="predicted"/>
<dbReference type="OrthoDB" id="9814707at2"/>
<dbReference type="Gene3D" id="2.60.120.200">
    <property type="match status" value="1"/>
</dbReference>
<dbReference type="InterPro" id="IPR013320">
    <property type="entry name" value="ConA-like_dom_sf"/>
</dbReference>
<name>A0A1C7I6E2_9FIRM</name>
<dbReference type="Pfam" id="PF07081">
    <property type="entry name" value="DUF1349"/>
    <property type="match status" value="1"/>
</dbReference>
<dbReference type="PIRSF" id="PIRSF022704">
    <property type="entry name" value="UCP022704"/>
    <property type="match status" value="1"/>
</dbReference>
<evidence type="ECO:0008006" key="3">
    <source>
        <dbReference type="Google" id="ProtNLM"/>
    </source>
</evidence>
<protein>
    <recommendedName>
        <fullName evidence="3">DUF1349 domain-containing protein</fullName>
    </recommendedName>
</protein>
<dbReference type="PANTHER" id="PTHR35332:SF2">
    <property type="entry name" value="REGULATION OF ENOLASE PROTEIN 1"/>
    <property type="match status" value="1"/>
</dbReference>
<dbReference type="EMBL" id="CP015405">
    <property type="protein sequence ID" value="ANU74504.1"/>
    <property type="molecule type" value="Genomic_DNA"/>
</dbReference>
<accession>A0A1C7I6E2</accession>
<dbReference type="InterPro" id="IPR009784">
    <property type="entry name" value="DUF1349"/>
</dbReference>
<gene>
    <name evidence="1" type="ORF">A4V09_01225</name>
</gene>
<evidence type="ECO:0000313" key="2">
    <source>
        <dbReference type="Proteomes" id="UP000092574"/>
    </source>
</evidence>
<dbReference type="SUPFAM" id="SSF49899">
    <property type="entry name" value="Concanavalin A-like lectins/glucanases"/>
    <property type="match status" value="1"/>
</dbReference>